<proteinExistence type="predicted"/>
<keyword evidence="7 8" id="KW-0472">Membrane</keyword>
<dbReference type="PANTHER" id="PTHR33908">
    <property type="entry name" value="MANNOSYLTRANSFERASE YKCB-RELATED"/>
    <property type="match status" value="1"/>
</dbReference>
<evidence type="ECO:0000256" key="1">
    <source>
        <dbReference type="ARBA" id="ARBA00004651"/>
    </source>
</evidence>
<feature type="domain" description="Glycosyltransferase RgtA/B/C/D-like" evidence="9">
    <location>
        <begin position="66"/>
        <end position="222"/>
    </location>
</feature>
<evidence type="ECO:0000313" key="10">
    <source>
        <dbReference type="EMBL" id="RED44404.1"/>
    </source>
</evidence>
<evidence type="ECO:0000256" key="8">
    <source>
        <dbReference type="SAM" id="Phobius"/>
    </source>
</evidence>
<dbReference type="EMBL" id="QRDV01000003">
    <property type="protein sequence ID" value="RED44404.1"/>
    <property type="molecule type" value="Genomic_DNA"/>
</dbReference>
<comment type="subcellular location">
    <subcellularLocation>
        <location evidence="1">Cell membrane</location>
        <topology evidence="1">Multi-pass membrane protein</topology>
    </subcellularLocation>
</comment>
<feature type="transmembrane region" description="Helical" evidence="8">
    <location>
        <begin position="167"/>
        <end position="196"/>
    </location>
</feature>
<evidence type="ECO:0000313" key="11">
    <source>
        <dbReference type="Proteomes" id="UP000256980"/>
    </source>
</evidence>
<reference evidence="10 11" key="1">
    <citation type="submission" date="2018-07" db="EMBL/GenBank/DDBJ databases">
        <title>Genomic Encyclopedia of Type Strains, Phase III (KMG-III): the genomes of soil and plant-associated and newly described type strains.</title>
        <authorList>
            <person name="Whitman W."/>
        </authorList>
    </citation>
    <scope>NUCLEOTIDE SEQUENCE [LARGE SCALE GENOMIC DNA]</scope>
    <source>
        <strain evidence="10 11">CECT 7946</strain>
    </source>
</reference>
<protein>
    <submittedName>
        <fullName evidence="10">Dolichyl-phosphate-mannose-protein mannosyltransferase</fullName>
    </submittedName>
</protein>
<dbReference type="GO" id="GO:0009103">
    <property type="term" value="P:lipopolysaccharide biosynthetic process"/>
    <property type="evidence" value="ECO:0007669"/>
    <property type="project" value="UniProtKB-ARBA"/>
</dbReference>
<feature type="transmembrane region" description="Helical" evidence="8">
    <location>
        <begin position="205"/>
        <end position="225"/>
    </location>
</feature>
<sequence>MNLNKNNISPTSYLVLTLVPVLIFICIRALGFDGLYGQDSYEYLRYSKALFNAFNGGESAGDYFWPLYYPLFGALANYIFGNILFTLNFISLGALIISSIYLYKTIKLLYTNTNYTLHFIVLFFIFSPSVIILGIVVMSDLLSACFIILSIYHALKFNKYNSSKNLYFAAVFAISAIMTRYASFVVLLPFGVFILLKLLKTKRQLIHLIPILIIVGLLTVPHFYIRSENVSGFLNHDWLQKWSPLNFFKSEFNTVDGISHNKLPNIIYAFYNLFHPKFLVLGIGLILAIIFKNLKFKPNKPLVISYLLYSLFLAGIPFQNSRFLVLNFGLALVLLFPTFQYIIDKFSAHKTVINSAFLLLILTQIFLCLYLFRPFYERNKFEKSIATLMKPYQNKTLYSFDIDVALKGRDLDFDYKNMWIEQYDKFNTNDLVLFNPEKFKSQWKGKNPMLNWENIKHNYKLKILEEGLEGWKLYEIKRKILAQNSGN</sequence>
<dbReference type="GO" id="GO:0005886">
    <property type="term" value="C:plasma membrane"/>
    <property type="evidence" value="ECO:0007669"/>
    <property type="project" value="UniProtKB-SubCell"/>
</dbReference>
<keyword evidence="11" id="KW-1185">Reference proteome</keyword>
<feature type="transmembrane region" description="Helical" evidence="8">
    <location>
        <begin position="355"/>
        <end position="372"/>
    </location>
</feature>
<keyword evidence="3 10" id="KW-0328">Glycosyltransferase</keyword>
<evidence type="ECO:0000256" key="5">
    <source>
        <dbReference type="ARBA" id="ARBA00022692"/>
    </source>
</evidence>
<evidence type="ECO:0000256" key="2">
    <source>
        <dbReference type="ARBA" id="ARBA00022475"/>
    </source>
</evidence>
<dbReference type="AlphaFoldDB" id="A0A3D9H4G9"/>
<feature type="transmembrane region" description="Helical" evidence="8">
    <location>
        <begin position="12"/>
        <end position="31"/>
    </location>
</feature>
<comment type="caution">
    <text evidence="10">The sequence shown here is derived from an EMBL/GenBank/DDBJ whole genome shotgun (WGS) entry which is preliminary data.</text>
</comment>
<evidence type="ECO:0000259" key="9">
    <source>
        <dbReference type="Pfam" id="PF13231"/>
    </source>
</evidence>
<evidence type="ECO:0000256" key="6">
    <source>
        <dbReference type="ARBA" id="ARBA00022989"/>
    </source>
</evidence>
<feature type="transmembrane region" description="Helical" evidence="8">
    <location>
        <begin position="75"/>
        <end position="102"/>
    </location>
</feature>
<feature type="transmembrane region" description="Helical" evidence="8">
    <location>
        <begin position="302"/>
        <end position="318"/>
    </location>
</feature>
<dbReference type="Proteomes" id="UP000256980">
    <property type="component" value="Unassembled WGS sequence"/>
</dbReference>
<organism evidence="10 11">
    <name type="scientific">Winogradskyella eximia</name>
    <dbReference type="NCBI Taxonomy" id="262006"/>
    <lineage>
        <taxon>Bacteria</taxon>
        <taxon>Pseudomonadati</taxon>
        <taxon>Bacteroidota</taxon>
        <taxon>Flavobacteriia</taxon>
        <taxon>Flavobacteriales</taxon>
        <taxon>Flavobacteriaceae</taxon>
        <taxon>Winogradskyella</taxon>
    </lineage>
</organism>
<keyword evidence="2" id="KW-1003">Cell membrane</keyword>
<gene>
    <name evidence="10" type="ORF">DFQ10_10387</name>
</gene>
<keyword evidence="5 8" id="KW-0812">Transmembrane</keyword>
<name>A0A3D9H4G9_9FLAO</name>
<dbReference type="OrthoDB" id="1405652at2"/>
<dbReference type="Pfam" id="PF13231">
    <property type="entry name" value="PMT_2"/>
    <property type="match status" value="1"/>
</dbReference>
<keyword evidence="6 8" id="KW-1133">Transmembrane helix</keyword>
<accession>A0A3D9H4G9</accession>
<dbReference type="RefSeq" id="WP_115817014.1">
    <property type="nucleotide sequence ID" value="NZ_QRDV01000003.1"/>
</dbReference>
<keyword evidence="4 10" id="KW-0808">Transferase</keyword>
<feature type="transmembrane region" description="Helical" evidence="8">
    <location>
        <begin position="266"/>
        <end position="290"/>
    </location>
</feature>
<evidence type="ECO:0000256" key="7">
    <source>
        <dbReference type="ARBA" id="ARBA00023136"/>
    </source>
</evidence>
<dbReference type="PANTHER" id="PTHR33908:SF11">
    <property type="entry name" value="MEMBRANE PROTEIN"/>
    <property type="match status" value="1"/>
</dbReference>
<dbReference type="InterPro" id="IPR050297">
    <property type="entry name" value="LipidA_mod_glycosyltrf_83"/>
</dbReference>
<feature type="transmembrane region" description="Helical" evidence="8">
    <location>
        <begin position="324"/>
        <end position="343"/>
    </location>
</feature>
<evidence type="ECO:0000256" key="3">
    <source>
        <dbReference type="ARBA" id="ARBA00022676"/>
    </source>
</evidence>
<feature type="transmembrane region" description="Helical" evidence="8">
    <location>
        <begin position="122"/>
        <end position="155"/>
    </location>
</feature>
<dbReference type="GO" id="GO:0016763">
    <property type="term" value="F:pentosyltransferase activity"/>
    <property type="evidence" value="ECO:0007669"/>
    <property type="project" value="TreeGrafter"/>
</dbReference>
<dbReference type="InterPro" id="IPR038731">
    <property type="entry name" value="RgtA/B/C-like"/>
</dbReference>
<evidence type="ECO:0000256" key="4">
    <source>
        <dbReference type="ARBA" id="ARBA00022679"/>
    </source>
</evidence>